<evidence type="ECO:0000313" key="1">
    <source>
        <dbReference type="EMBL" id="GBF31939.1"/>
    </source>
</evidence>
<proteinExistence type="predicted"/>
<comment type="caution">
    <text evidence="1">The sequence shown here is derived from an EMBL/GenBank/DDBJ whole genome shotgun (WGS) entry which is preliminary data.</text>
</comment>
<dbReference type="EMBL" id="BFAV01000005">
    <property type="protein sequence ID" value="GBF31939.1"/>
    <property type="molecule type" value="Genomic_DNA"/>
</dbReference>
<evidence type="ECO:0000313" key="2">
    <source>
        <dbReference type="Proteomes" id="UP000239549"/>
    </source>
</evidence>
<dbReference type="Proteomes" id="UP000239549">
    <property type="component" value="Unassembled WGS sequence"/>
</dbReference>
<name>A0A2L2X707_9FIRM</name>
<reference evidence="2" key="1">
    <citation type="submission" date="2018-02" db="EMBL/GenBank/DDBJ databases">
        <title>Genome sequence of Desulfocucumis palustris strain NAW-5.</title>
        <authorList>
            <person name="Watanabe M."/>
            <person name="Kojima H."/>
            <person name="Fukui M."/>
        </authorList>
    </citation>
    <scope>NUCLEOTIDE SEQUENCE [LARGE SCALE GENOMIC DNA]</scope>
    <source>
        <strain evidence="2">NAW-5</strain>
    </source>
</reference>
<gene>
    <name evidence="1" type="ORF">DCCM_0127</name>
</gene>
<organism evidence="1 2">
    <name type="scientific">Desulfocucumis palustris</name>
    <dbReference type="NCBI Taxonomy" id="1898651"/>
    <lineage>
        <taxon>Bacteria</taxon>
        <taxon>Bacillati</taxon>
        <taxon>Bacillota</taxon>
        <taxon>Clostridia</taxon>
        <taxon>Eubacteriales</taxon>
        <taxon>Desulfocucumaceae</taxon>
        <taxon>Desulfocucumis</taxon>
    </lineage>
</organism>
<keyword evidence="2" id="KW-1185">Reference proteome</keyword>
<protein>
    <submittedName>
        <fullName evidence="1">Uncharacterized protein</fullName>
    </submittedName>
</protein>
<sequence>MNIEVAFPLIEDSNMEAANTYGMIQPRLDWFMCFKKERK</sequence>
<dbReference type="AlphaFoldDB" id="A0A2L2X707"/>
<accession>A0A2L2X707</accession>